<keyword evidence="2" id="KW-1185">Reference proteome</keyword>
<name>A0A846QY62_9FLAO</name>
<sequence>MNTIIRIFTFCTIALTLASCSKDRNDNETTESEERYFPKLISLQYSSGDKISYDLKYNATGHIQQIEIIRTTDDNITHFMTNIEYNEKVFVTAALTEDISNGVGYEVSYAYDQSNTITDIQFNANGSDISTSINYNPLNYRYTVDGDLANFPMIWNFDSTGQLLQMGISESVLTLELLGTNKGVFHDVTVQPAIHIWYGLLFYLASPELYFFSQNDILSVDTNEFPYIYDNKVRDGDGNLISFKASYAGVLTIDYTITYEKRSI</sequence>
<evidence type="ECO:0000313" key="1">
    <source>
        <dbReference type="EMBL" id="NJB71572.1"/>
    </source>
</evidence>
<dbReference type="PROSITE" id="PS51257">
    <property type="entry name" value="PROKAR_LIPOPROTEIN"/>
    <property type="match status" value="1"/>
</dbReference>
<dbReference type="AlphaFoldDB" id="A0A846QY62"/>
<dbReference type="EMBL" id="JAATJJ010000001">
    <property type="protein sequence ID" value="NJB71572.1"/>
    <property type="molecule type" value="Genomic_DNA"/>
</dbReference>
<gene>
    <name evidence="1" type="ORF">GGR42_002034</name>
</gene>
<accession>A0A846QY62</accession>
<evidence type="ECO:0000313" key="2">
    <source>
        <dbReference type="Proteomes" id="UP000590442"/>
    </source>
</evidence>
<dbReference type="Proteomes" id="UP000590442">
    <property type="component" value="Unassembled WGS sequence"/>
</dbReference>
<comment type="caution">
    <text evidence="1">The sequence shown here is derived from an EMBL/GenBank/DDBJ whole genome shotgun (WGS) entry which is preliminary data.</text>
</comment>
<reference evidence="1 2" key="1">
    <citation type="submission" date="2020-03" db="EMBL/GenBank/DDBJ databases">
        <title>Genomic Encyclopedia of Type Strains, Phase IV (KMG-IV): sequencing the most valuable type-strain genomes for metagenomic binning, comparative biology and taxonomic classification.</title>
        <authorList>
            <person name="Goeker M."/>
        </authorList>
    </citation>
    <scope>NUCLEOTIDE SEQUENCE [LARGE SCALE GENOMIC DNA]</scope>
    <source>
        <strain evidence="1 2">DSM 29762</strain>
    </source>
</reference>
<protein>
    <submittedName>
        <fullName evidence="1">Uncharacterized protein</fullName>
    </submittedName>
</protein>
<dbReference type="RefSeq" id="WP_167963463.1">
    <property type="nucleotide sequence ID" value="NZ_JAATJJ010000001.1"/>
</dbReference>
<organism evidence="1 2">
    <name type="scientific">Saonia flava</name>
    <dbReference type="NCBI Taxonomy" id="523696"/>
    <lineage>
        <taxon>Bacteria</taxon>
        <taxon>Pseudomonadati</taxon>
        <taxon>Bacteroidota</taxon>
        <taxon>Flavobacteriia</taxon>
        <taxon>Flavobacteriales</taxon>
        <taxon>Flavobacteriaceae</taxon>
        <taxon>Saonia</taxon>
    </lineage>
</organism>
<proteinExistence type="predicted"/>